<protein>
    <recommendedName>
        <fullName evidence="4">Cytochrome c oxidase polypeptide VIIc</fullName>
    </recommendedName>
</protein>
<proteinExistence type="predicted"/>
<keyword evidence="1" id="KW-1133">Transmembrane helix</keyword>
<dbReference type="GO" id="GO:0045277">
    <property type="term" value="C:respiratory chain complex IV"/>
    <property type="evidence" value="ECO:0007669"/>
    <property type="project" value="InterPro"/>
</dbReference>
<keyword evidence="1" id="KW-0812">Transmembrane</keyword>
<evidence type="ECO:0008006" key="4">
    <source>
        <dbReference type="Google" id="ProtNLM"/>
    </source>
</evidence>
<dbReference type="Proteomes" id="UP000822476">
    <property type="component" value="Unassembled WGS sequence"/>
</dbReference>
<comment type="caution">
    <text evidence="2">The sequence shown here is derived from an EMBL/GenBank/DDBJ whole genome shotgun (WGS) entry which is preliminary data.</text>
</comment>
<feature type="transmembrane region" description="Helical" evidence="1">
    <location>
        <begin position="56"/>
        <end position="79"/>
    </location>
</feature>
<dbReference type="OrthoDB" id="6248202at2759"/>
<dbReference type="GO" id="GO:0005739">
    <property type="term" value="C:mitochondrion"/>
    <property type="evidence" value="ECO:0007669"/>
    <property type="project" value="GOC"/>
</dbReference>
<keyword evidence="3" id="KW-1185">Reference proteome</keyword>
<dbReference type="Gene3D" id="4.10.49.10">
    <property type="entry name" value="Cytochrome c oxidase subunit VIIc"/>
    <property type="match status" value="1"/>
</dbReference>
<evidence type="ECO:0000256" key="1">
    <source>
        <dbReference type="SAM" id="Phobius"/>
    </source>
</evidence>
<gene>
    <name evidence="2" type="ORF">EG68_09191</name>
</gene>
<evidence type="ECO:0000313" key="2">
    <source>
        <dbReference type="EMBL" id="KAF7251368.1"/>
    </source>
</evidence>
<dbReference type="EMBL" id="JTDE01005111">
    <property type="protein sequence ID" value="KAF7251368.1"/>
    <property type="molecule type" value="Genomic_DNA"/>
</dbReference>
<reference evidence="2" key="1">
    <citation type="submission" date="2019-07" db="EMBL/GenBank/DDBJ databases">
        <title>Annotation for the trematode Paragonimus miyazaki's.</title>
        <authorList>
            <person name="Choi Y.-J."/>
        </authorList>
    </citation>
    <scope>NUCLEOTIDE SEQUENCE</scope>
    <source>
        <strain evidence="2">Japan</strain>
    </source>
</reference>
<dbReference type="GO" id="GO:0006123">
    <property type="term" value="P:mitochondrial electron transport, cytochrome c to oxygen"/>
    <property type="evidence" value="ECO:0007669"/>
    <property type="project" value="InterPro"/>
</dbReference>
<sequence>MAARGVLKLLKRSVGDVATGKKMTFHDKLMEMESHINTEGKPGGIFFFKIGNRHALLAKFILYVSAGFLPPFVCVYLHMKPPAQ</sequence>
<name>A0A8S9YN64_9TREM</name>
<dbReference type="InterPro" id="IPR036636">
    <property type="entry name" value="COX7C/Cox8_sf"/>
</dbReference>
<accession>A0A8S9YN64</accession>
<dbReference type="SUPFAM" id="SSF81427">
    <property type="entry name" value="Mitochondrial cytochrome c oxidase subunit VIIc (aka VIIIa)"/>
    <property type="match status" value="1"/>
</dbReference>
<organism evidence="2 3">
    <name type="scientific">Paragonimus skrjabini miyazakii</name>
    <dbReference type="NCBI Taxonomy" id="59628"/>
    <lineage>
        <taxon>Eukaryota</taxon>
        <taxon>Metazoa</taxon>
        <taxon>Spiralia</taxon>
        <taxon>Lophotrochozoa</taxon>
        <taxon>Platyhelminthes</taxon>
        <taxon>Trematoda</taxon>
        <taxon>Digenea</taxon>
        <taxon>Plagiorchiida</taxon>
        <taxon>Troglotremata</taxon>
        <taxon>Troglotrematidae</taxon>
        <taxon>Paragonimus</taxon>
    </lineage>
</organism>
<dbReference type="AlphaFoldDB" id="A0A8S9YN64"/>
<evidence type="ECO:0000313" key="3">
    <source>
        <dbReference type="Proteomes" id="UP000822476"/>
    </source>
</evidence>
<keyword evidence="1" id="KW-0472">Membrane</keyword>